<dbReference type="EMBL" id="CP001802">
    <property type="protein sequence ID" value="ACY20250.1"/>
    <property type="molecule type" value="Genomic_DNA"/>
</dbReference>
<dbReference type="OrthoDB" id="4382184at2"/>
<keyword evidence="2" id="KW-0472">Membrane</keyword>
<reference evidence="4" key="1">
    <citation type="submission" date="2009-10" db="EMBL/GenBank/DDBJ databases">
        <title>The complete chromosome of Gordonia bronchialis DSM 43247.</title>
        <authorList>
            <consortium name="US DOE Joint Genome Institute (JGI-PGF)"/>
            <person name="Lucas S."/>
            <person name="Copeland A."/>
            <person name="Lapidus A."/>
            <person name="Glavina del Rio T."/>
            <person name="Dalin E."/>
            <person name="Tice H."/>
            <person name="Bruce D."/>
            <person name="Goodwin L."/>
            <person name="Pitluck S."/>
            <person name="Kyrpides N."/>
            <person name="Mavromatis K."/>
            <person name="Ivanova N."/>
            <person name="Ovchinnikova G."/>
            <person name="Saunders E."/>
            <person name="Brettin T."/>
            <person name="Detter J.C."/>
            <person name="Han C."/>
            <person name="Larimer F."/>
            <person name="Land M."/>
            <person name="Hauser L."/>
            <person name="Markowitz V."/>
            <person name="Cheng J.-F."/>
            <person name="Hugenholtz P."/>
            <person name="Woyke T."/>
            <person name="Wu D."/>
            <person name="Jando M."/>
            <person name="Schneider S."/>
            <person name="Goeker M."/>
            <person name="Klenk H.-P."/>
            <person name="Eisen J.A."/>
        </authorList>
    </citation>
    <scope>NUCLEOTIDE SEQUENCE [LARGE SCALE GENOMIC DNA]</scope>
    <source>
        <strain evidence="4">ATCC 25592 / DSM 43247 / BCRC 13721 / JCM 3198 / KCTC 3076 / NBRC 16047 / NCTC 10667</strain>
    </source>
</reference>
<name>D0L3Q1_GORB4</name>
<dbReference type="Proteomes" id="UP000001219">
    <property type="component" value="Chromosome"/>
</dbReference>
<dbReference type="STRING" id="526226.Gbro_0938"/>
<feature type="region of interest" description="Disordered" evidence="1">
    <location>
        <begin position="1"/>
        <end position="42"/>
    </location>
</feature>
<protein>
    <submittedName>
        <fullName evidence="3">Uncharacterized protein</fullName>
    </submittedName>
</protein>
<evidence type="ECO:0000256" key="2">
    <source>
        <dbReference type="SAM" id="Phobius"/>
    </source>
</evidence>
<dbReference type="HOGENOM" id="CLU_1382877_0_0_11"/>
<accession>D0L3Q1</accession>
<feature type="transmembrane region" description="Helical" evidence="2">
    <location>
        <begin position="83"/>
        <end position="109"/>
    </location>
</feature>
<gene>
    <name evidence="3" type="ordered locus">Gbro_0938</name>
</gene>
<evidence type="ECO:0000313" key="3">
    <source>
        <dbReference type="EMBL" id="ACY20250.1"/>
    </source>
</evidence>
<feature type="compositionally biased region" description="Low complexity" evidence="1">
    <location>
        <begin position="18"/>
        <end position="42"/>
    </location>
</feature>
<feature type="transmembrane region" description="Helical" evidence="2">
    <location>
        <begin position="156"/>
        <end position="179"/>
    </location>
</feature>
<proteinExistence type="predicted"/>
<feature type="transmembrane region" description="Helical" evidence="2">
    <location>
        <begin position="121"/>
        <end position="144"/>
    </location>
</feature>
<keyword evidence="2" id="KW-1133">Transmembrane helix</keyword>
<evidence type="ECO:0000256" key="1">
    <source>
        <dbReference type="SAM" id="MobiDB-lite"/>
    </source>
</evidence>
<dbReference type="AlphaFoldDB" id="D0L3Q1"/>
<evidence type="ECO:0000313" key="4">
    <source>
        <dbReference type="Proteomes" id="UP000001219"/>
    </source>
</evidence>
<dbReference type="KEGG" id="gbr:Gbro_0938"/>
<organism evidence="3 4">
    <name type="scientific">Gordonia bronchialis (strain ATCC 25592 / DSM 43247 / BCRC 13721 / JCM 3198 / KCTC 3076 / NBRC 16047 / NCTC 10667)</name>
    <name type="common">Rhodococcus bronchialis</name>
    <dbReference type="NCBI Taxonomy" id="526226"/>
    <lineage>
        <taxon>Bacteria</taxon>
        <taxon>Bacillati</taxon>
        <taxon>Actinomycetota</taxon>
        <taxon>Actinomycetes</taxon>
        <taxon>Mycobacteriales</taxon>
        <taxon>Gordoniaceae</taxon>
        <taxon>Gordonia</taxon>
    </lineage>
</organism>
<sequence>MSNPGGWPSQHDSGYGGQQQQPVYGQPQYGQPQYGQPQYGQSPYGQPGYGQSAYGQGPYGQGAYGQPGGYPTPRPSGGTAITAAVLSFLGGAAALFGIIANVVAVVAIAALSDLEASLPGWYTGVLVMSVIAEIILAVLLIWGGVAVLRHKMIGRLLVAGGCGVAIVFGLIGSIAGLAVEAQLRDDNISTGIGSGAFGFVGLIFPVATMILVLVPPTAEWIAAD</sequence>
<dbReference type="eggNOG" id="COG1716">
    <property type="taxonomic scope" value="Bacteria"/>
</dbReference>
<keyword evidence="4" id="KW-1185">Reference proteome</keyword>
<dbReference type="RefSeq" id="WP_012832830.1">
    <property type="nucleotide sequence ID" value="NC_013441.1"/>
</dbReference>
<feature type="transmembrane region" description="Helical" evidence="2">
    <location>
        <begin position="191"/>
        <end position="214"/>
    </location>
</feature>
<reference evidence="3 4" key="2">
    <citation type="journal article" date="2010" name="Stand. Genomic Sci.">
        <title>Complete genome sequence of Gordonia bronchialis type strain (3410).</title>
        <authorList>
            <person name="Ivanova N."/>
            <person name="Sikorski J."/>
            <person name="Jando M."/>
            <person name="Lapidus A."/>
            <person name="Nolan M."/>
            <person name="Lucas S."/>
            <person name="Del Rio T.G."/>
            <person name="Tice H."/>
            <person name="Copeland A."/>
            <person name="Cheng J.F."/>
            <person name="Chen F."/>
            <person name="Bruce D."/>
            <person name="Goodwin L."/>
            <person name="Pitluck S."/>
            <person name="Mavromatis K."/>
            <person name="Ovchinnikova G."/>
            <person name="Pati A."/>
            <person name="Chen A."/>
            <person name="Palaniappan K."/>
            <person name="Land M."/>
            <person name="Hauser L."/>
            <person name="Chang Y.J."/>
            <person name="Jeffries C.D."/>
            <person name="Chain P."/>
            <person name="Saunders E."/>
            <person name="Han C."/>
            <person name="Detter J.C."/>
            <person name="Brettin T."/>
            <person name="Rohde M."/>
            <person name="Goker M."/>
            <person name="Bristow J."/>
            <person name="Eisen J.A."/>
            <person name="Markowitz V."/>
            <person name="Hugenholtz P."/>
            <person name="Klenk H.P."/>
            <person name="Kyrpides N.C."/>
        </authorList>
    </citation>
    <scope>NUCLEOTIDE SEQUENCE [LARGE SCALE GENOMIC DNA]</scope>
    <source>
        <strain evidence="4">ATCC 25592 / DSM 43247 / BCRC 13721 / JCM 3198 / KCTC 3076 / NBRC 16047 / NCTC 10667</strain>
    </source>
</reference>
<keyword evidence="2" id="KW-0812">Transmembrane</keyword>